<evidence type="ECO:0000313" key="1">
    <source>
        <dbReference type="EMBL" id="WNL49608.1"/>
    </source>
</evidence>
<organism evidence="1">
    <name type="scientific">Marseillevirus sp</name>
    <dbReference type="NCBI Taxonomy" id="2809551"/>
    <lineage>
        <taxon>Viruses</taxon>
        <taxon>Varidnaviria</taxon>
        <taxon>Bamfordvirae</taxon>
        <taxon>Nucleocytoviricota</taxon>
        <taxon>Megaviricetes</taxon>
        <taxon>Pimascovirales</taxon>
        <taxon>Pimascovirales incertae sedis</taxon>
        <taxon>Marseilleviridae</taxon>
        <taxon>Marseillevirus</taxon>
    </lineage>
</organism>
<reference evidence="1" key="1">
    <citation type="submission" date="2023-07" db="EMBL/GenBank/DDBJ databases">
        <authorList>
            <person name="Xia Y."/>
        </authorList>
    </citation>
    <scope>NUCLEOTIDE SEQUENCE</scope>
    <source>
        <strain evidence="1">F</strain>
    </source>
</reference>
<dbReference type="Pfam" id="PF19248">
    <property type="entry name" value="DUF5896"/>
    <property type="match status" value="1"/>
</dbReference>
<name>A0AA96EP23_9VIRU</name>
<protein>
    <submittedName>
        <fullName evidence="1">Uncharacterized protein</fullName>
    </submittedName>
</protein>
<gene>
    <name evidence="1" type="ORF">MarFTMF_092</name>
</gene>
<dbReference type="EMBL" id="OR343188">
    <property type="protein sequence ID" value="WNL49608.1"/>
    <property type="molecule type" value="Genomic_DNA"/>
</dbReference>
<sequence length="197" mass="23215">MFEFLEKGELVSYGLTEYESLKFAKKRIIKEKAAAERIREFWRKRRTNYKHRDDKFPKEEILQPLKGFKACTPQSPKKYVLTRQTDTVNLLRVKGTNVRSCTISDTTGHKIMKFHLVPSNKEKTFVLELPESLPMVLVVYRQILVEFDADSIVSVEQKGEFMRRDVRQIFCYKKYQFKHECSANGIIENGSITYFDP</sequence>
<dbReference type="InterPro" id="IPR045415">
    <property type="entry name" value="DUF5896"/>
</dbReference>
<proteinExistence type="predicted"/>
<accession>A0AA96EP23</accession>